<dbReference type="InParanoid" id="Q23R47"/>
<feature type="compositionally biased region" description="Polar residues" evidence="2">
    <location>
        <begin position="1118"/>
        <end position="1130"/>
    </location>
</feature>
<reference evidence="5" key="1">
    <citation type="journal article" date="2006" name="PLoS Biol.">
        <title>Macronuclear genome sequence of the ciliate Tetrahymena thermophila, a model eukaryote.</title>
        <authorList>
            <person name="Eisen J.A."/>
            <person name="Coyne R.S."/>
            <person name="Wu M."/>
            <person name="Wu D."/>
            <person name="Thiagarajan M."/>
            <person name="Wortman J.R."/>
            <person name="Badger J.H."/>
            <person name="Ren Q."/>
            <person name="Amedeo P."/>
            <person name="Jones K.M."/>
            <person name="Tallon L.J."/>
            <person name="Delcher A.L."/>
            <person name="Salzberg S.L."/>
            <person name="Silva J.C."/>
            <person name="Haas B.J."/>
            <person name="Majoros W.H."/>
            <person name="Farzad M."/>
            <person name="Carlton J.M."/>
            <person name="Smith R.K. Jr."/>
            <person name="Garg J."/>
            <person name="Pearlman R.E."/>
            <person name="Karrer K.M."/>
            <person name="Sun L."/>
            <person name="Manning G."/>
            <person name="Elde N.C."/>
            <person name="Turkewitz A.P."/>
            <person name="Asai D.J."/>
            <person name="Wilkes D.E."/>
            <person name="Wang Y."/>
            <person name="Cai H."/>
            <person name="Collins K."/>
            <person name="Stewart B.A."/>
            <person name="Lee S.R."/>
            <person name="Wilamowska K."/>
            <person name="Weinberg Z."/>
            <person name="Ruzzo W.L."/>
            <person name="Wloga D."/>
            <person name="Gaertig J."/>
            <person name="Frankel J."/>
            <person name="Tsao C.-C."/>
            <person name="Gorovsky M.A."/>
            <person name="Keeling P.J."/>
            <person name="Waller R.F."/>
            <person name="Patron N.J."/>
            <person name="Cherry J.M."/>
            <person name="Stover N.A."/>
            <person name="Krieger C.J."/>
            <person name="del Toro C."/>
            <person name="Ryder H.F."/>
            <person name="Williamson S.C."/>
            <person name="Barbeau R.A."/>
            <person name="Hamilton E.P."/>
            <person name="Orias E."/>
        </authorList>
    </citation>
    <scope>NUCLEOTIDE SEQUENCE [LARGE SCALE GENOMIC DNA]</scope>
    <source>
        <strain evidence="5">SB210</strain>
    </source>
</reference>
<evidence type="ECO:0000256" key="1">
    <source>
        <dbReference type="SAM" id="Coils"/>
    </source>
</evidence>
<feature type="transmembrane region" description="Helical" evidence="3">
    <location>
        <begin position="1420"/>
        <end position="1441"/>
    </location>
</feature>
<accession>Q23R47</accession>
<dbReference type="PANTHER" id="PTHR31600:SF2">
    <property type="entry name" value="GAMETE ENRICHED GENE 10 PROTEIN-RELATED"/>
    <property type="match status" value="1"/>
</dbReference>
<evidence type="ECO:0000313" key="5">
    <source>
        <dbReference type="Proteomes" id="UP000009168"/>
    </source>
</evidence>
<feature type="transmembrane region" description="Helical" evidence="3">
    <location>
        <begin position="250"/>
        <end position="268"/>
    </location>
</feature>
<feature type="transmembrane region" description="Helical" evidence="3">
    <location>
        <begin position="95"/>
        <end position="117"/>
    </location>
</feature>
<feature type="region of interest" description="Disordered" evidence="2">
    <location>
        <begin position="1099"/>
        <end position="1130"/>
    </location>
</feature>
<feature type="compositionally biased region" description="Basic and acidic residues" evidence="2">
    <location>
        <begin position="1184"/>
        <end position="1197"/>
    </location>
</feature>
<keyword evidence="3" id="KW-0472">Membrane</keyword>
<organism evidence="4 5">
    <name type="scientific">Tetrahymena thermophila (strain SB210)</name>
    <dbReference type="NCBI Taxonomy" id="312017"/>
    <lineage>
        <taxon>Eukaryota</taxon>
        <taxon>Sar</taxon>
        <taxon>Alveolata</taxon>
        <taxon>Ciliophora</taxon>
        <taxon>Intramacronucleata</taxon>
        <taxon>Oligohymenophorea</taxon>
        <taxon>Hymenostomatida</taxon>
        <taxon>Tetrahymenina</taxon>
        <taxon>Tetrahymenidae</taxon>
        <taxon>Tetrahymena</taxon>
    </lineage>
</organism>
<sequence length="1845" mass="216701">MNLNLKGNKNIVQNFSRYVRKKIESFYVQETYLLFNSFDRPYLVGIFLIIFRQYEILQFNFNNDSYKQLLNNNQSTNSYIKAMIMEQWPNLLVEFIFYILFVLNIILYLYLAFRLSLYLSGRQFRNLKIFSLLFRAYTYINFIASIYASLCFYSKQSEMSIINIFLTISLQFIICSTDFDIRYTTKDYLAKKSSKHDYFFITLKIVVIFVIKFGSYKILPFFGFFFNLIKLIYLYIYHPFQNFKIQQIEFSLTLTNVGISFIMLGEFNNYKTDFIFGLLVCIPLSYQAGYYLMTHKLLQNNIKALTIIHTQKGVQKTVKQLERIDLFLRYVAYNVSTNLSHYLESPNSLILEKIVTEHHLNCEEYPHCFCRKYQDEEITKNDFVGDNIRKQYLEYYIRNTYISECKLLKNQSSDFLFSYYAFMINWTKNQTTSFREILSHKEKYSKRITLRQKMLLKYIFNLASQQFELEAQRIYQKTHGQLLDIISFDENLEDASSQYRQCLKEKQELLLIMCKDYINLNQLEKQALKLQERRTRLQDDLVRLFQVNSTSLSLLSLCEGFEECLTIEPIFRMMYLNKIKLGQKKNRIPYYQDDSCAIFISLLNDIGKILKVSKNFKDVVPIVKKNSDAIGRNVNFLMNEEIAIVHDAILLHCVQKKLVNQDMKHYPTIIGIDSDGWSIPYSFKVQLCMLSDKQLGACGWLKQIVDGNLYVTTSPITENYRFNVFDEKFFNILFKGNFTQNEAKKIRLGLLMPIMKHLAQKGSPGSSYETIIIKPINISEASIERDIYDPNIIQDLTHLNLYQIRFTYYPVNTHYVQFVAFQVYHLKPLYDVNQKREAIKNFRIQIQEYADAEVIKQKLVNQQNKLIEIRETSKDNFGSIDSSMLGINSLSYIEDNLVSMQKRTDGRGTRKESLVITPRNFQMDLQQKYVKASQQNIQNDSESQYYDTPRDLTSLQDVNSQKRQIEEEYFKVENNRVKQLNNGYAKGKPPTVKSEQMIVNQLLTQNQNAQLMQGQPGILMQEAPLKALNGFRDQKLILNTNLNDFQNIDSANQQHIMSDSTYFSPASSQRKALIFPDTQRQYNTDAIIYDTAIQENTAAENGDEEGYQNDNPRKRVSSFKNSMYSQSRKKNVSIQENLPIMKNNINLEQIISNSNDVVDQDLEFEDQNSQELSNQAQEDLEEETQNKFKEGERDSTKTGKTSKSSVRQHMLNTIRSKKFSNSLRATNMIGVVSIIIIFSLNIISFFIQYDDLLNQQSNFQKIFWIYQEKKYLSLMFANQGIQNSFDTGLISYANKSDLQQLGQTLKYFSNYTYISYYEYMRMATQVTNRPVYVFEVMNSYDIQVLILDSIYHTKFAVKVNFYYEMLYFINFLNVMMYNKYDGGYSQESMYANYQYIFMSLEDVYRMNLKNFNSQINETKLLLTIQLVLISVVTGLFALLMIPVHIHSQNQKEEILKLFATIAPDKIIYMMQSISMHLDQQERIELQKQKMRSSRFQEKQFLQSARQYGTGIQIRMSQSNRASVYSKNYENIQKSLINLKKKNTSSTNNIPKISRKFLLGLFFGLISMQFYGVSKFILGSLEIDDFQTQINFLASFDMFFDNIASQINARYNLIPGIDNQYIPLETKQNYLDFSSGFQQAGPQKLNLLLNQFQNYENFSGSQKQKYQNFLQPLFKSNVCDVIQNSPQSYIENLEFNVSQCQNLLGGVFQQGLFVVAQKYMEIYNNFMEGVVNLDVNQAQATMENMYQTLNLNDEFNFSIQIMMTTKIVHNFFQDIYSIDFNQNLMISVILLVVQLVILLFVLLVGWRIYYKGIGTQFYQTKQLLDLIDLTILLESPYVVSYFKKNT</sequence>
<gene>
    <name evidence="4" type="ORF">TTHERM_00849370</name>
</gene>
<feature type="transmembrane region" description="Helical" evidence="3">
    <location>
        <begin position="1783"/>
        <end position="1805"/>
    </location>
</feature>
<proteinExistence type="predicted"/>
<dbReference type="RefSeq" id="XP_001019239.2">
    <property type="nucleotide sequence ID" value="XM_001019239.2"/>
</dbReference>
<keyword evidence="3" id="KW-1133">Transmembrane helix</keyword>
<dbReference type="HOGENOM" id="CLU_003779_1_0_1"/>
<dbReference type="PANTHER" id="PTHR31600">
    <property type="entry name" value="TINY MACROCYSTS PROTEIN B-RELATED"/>
    <property type="match status" value="1"/>
</dbReference>
<feature type="transmembrane region" description="Helical" evidence="3">
    <location>
        <begin position="1225"/>
        <end position="1247"/>
    </location>
</feature>
<evidence type="ECO:0000256" key="2">
    <source>
        <dbReference type="SAM" id="MobiDB-lite"/>
    </source>
</evidence>
<dbReference type="Proteomes" id="UP000009168">
    <property type="component" value="Unassembled WGS sequence"/>
</dbReference>
<dbReference type="EMBL" id="GG662645">
    <property type="protein sequence ID" value="EAR98994.2"/>
    <property type="molecule type" value="Genomic_DNA"/>
</dbReference>
<evidence type="ECO:0000256" key="3">
    <source>
        <dbReference type="SAM" id="Phobius"/>
    </source>
</evidence>
<feature type="transmembrane region" description="Helical" evidence="3">
    <location>
        <begin position="198"/>
        <end position="215"/>
    </location>
</feature>
<name>Q23R47_TETTS</name>
<keyword evidence="3 4" id="KW-0812">Transmembrane</keyword>
<keyword evidence="1" id="KW-0175">Coiled coil</keyword>
<dbReference type="GeneID" id="7841720"/>
<evidence type="ECO:0000313" key="4">
    <source>
        <dbReference type="EMBL" id="EAR98994.2"/>
    </source>
</evidence>
<feature type="region of interest" description="Disordered" evidence="2">
    <location>
        <begin position="1167"/>
        <end position="1207"/>
    </location>
</feature>
<dbReference type="InterPro" id="IPR052994">
    <property type="entry name" value="Tiny_macrocysts_regulators"/>
</dbReference>
<protein>
    <submittedName>
        <fullName evidence="4">Transmembrane protein, putative</fullName>
    </submittedName>
</protein>
<feature type="transmembrane region" description="Helical" evidence="3">
    <location>
        <begin position="129"/>
        <end position="148"/>
    </location>
</feature>
<feature type="transmembrane region" description="Helical" evidence="3">
    <location>
        <begin position="160"/>
        <end position="177"/>
    </location>
</feature>
<feature type="transmembrane region" description="Helical" evidence="3">
    <location>
        <begin position="1556"/>
        <end position="1577"/>
    </location>
</feature>
<feature type="coiled-coil region" evidence="1">
    <location>
        <begin position="832"/>
        <end position="872"/>
    </location>
</feature>
<feature type="transmembrane region" description="Helical" evidence="3">
    <location>
        <begin position="221"/>
        <end position="238"/>
    </location>
</feature>
<keyword evidence="5" id="KW-1185">Reference proteome</keyword>
<feature type="transmembrane region" description="Helical" evidence="3">
    <location>
        <begin position="274"/>
        <end position="293"/>
    </location>
</feature>
<dbReference type="KEGG" id="tet:TTHERM_00849370"/>